<dbReference type="GO" id="GO:0140359">
    <property type="term" value="F:ABC-type transporter activity"/>
    <property type="evidence" value="ECO:0007669"/>
    <property type="project" value="InterPro"/>
</dbReference>
<reference evidence="7 8" key="1">
    <citation type="journal article" date="2015" name="Genome Announc.">
        <title>Virulence Factor Genes Detected in the Complete Genome Sequence of Corynebacterium uterequi DSM 45634, Isolated from the Uterus of a Maiden Mare.</title>
        <authorList>
            <person name="Ruckert C."/>
            <person name="Kriete M."/>
            <person name="Jaenicke S."/>
            <person name="Winkler A."/>
            <person name="Tauch A."/>
        </authorList>
    </citation>
    <scope>NUCLEOTIDE SEQUENCE [LARGE SCALE GENOMIC DNA]</scope>
    <source>
        <strain evidence="7 8">DSM 45634</strain>
    </source>
</reference>
<dbReference type="InterPro" id="IPR052902">
    <property type="entry name" value="ABC-2_transporter"/>
</dbReference>
<dbReference type="AlphaFoldDB" id="A0A0G3HEI7"/>
<dbReference type="OrthoDB" id="5170073at2"/>
<evidence type="ECO:0000313" key="7">
    <source>
        <dbReference type="EMBL" id="AKK11115.1"/>
    </source>
</evidence>
<dbReference type="InterPro" id="IPR013525">
    <property type="entry name" value="ABC2_TM"/>
</dbReference>
<comment type="subcellular location">
    <subcellularLocation>
        <location evidence="1">Membrane</location>
        <topology evidence="1">Multi-pass membrane protein</topology>
    </subcellularLocation>
</comment>
<keyword evidence="2 5" id="KW-0812">Transmembrane</keyword>
<evidence type="ECO:0000256" key="4">
    <source>
        <dbReference type="ARBA" id="ARBA00023136"/>
    </source>
</evidence>
<dbReference type="KEGG" id="cut:CUTER_05595"/>
<proteinExistence type="predicted"/>
<sequence length="374" mass="40106">MRLFIEELKKLLRLTRRDPKSLAAGIIAPTVVLLVFALTFGNFAAFAIGIVNHDAGPEGEALAEAVLAQTSPLSDQPYFTLAETDAHRAATLYHDGALSAVLTIPPDFSDRLAAGDPATVDYALNNYNSDLAKNLRLYLDEGILAFYEQRMPGMDLEITRDIAVSAQLDWFSIIAVGVFLLAFLMGAMFNFLYLFNKERDYATLSEYRLASASLLPSFGARITVALFAGSLAAVVNALLTWALTSVNILRHSLEIAGPLLVTALAFVSFAALVSLLVPKFSGAAMLSMVATVVIWFLSGATTSVKYAAGELQAVSLALPSSYALSQIRSIVFDVDHSAGGLLGTHRGWLVMGLYAVVLTAAAYGQYHRSLGAAR</sequence>
<dbReference type="RefSeq" id="WP_047259581.1">
    <property type="nucleotide sequence ID" value="NZ_CP011546.1"/>
</dbReference>
<evidence type="ECO:0000256" key="1">
    <source>
        <dbReference type="ARBA" id="ARBA00004141"/>
    </source>
</evidence>
<dbReference type="Proteomes" id="UP000035548">
    <property type="component" value="Chromosome"/>
</dbReference>
<feature type="transmembrane region" description="Helical" evidence="5">
    <location>
        <begin position="255"/>
        <end position="277"/>
    </location>
</feature>
<dbReference type="Gene3D" id="3.40.1710.10">
    <property type="entry name" value="abc type-2 transporter like domain"/>
    <property type="match status" value="1"/>
</dbReference>
<keyword evidence="3 5" id="KW-1133">Transmembrane helix</keyword>
<dbReference type="PANTHER" id="PTHR43027:SF1">
    <property type="entry name" value="DOXORUBICIN RESISTANCE ABC TRANSPORTER PERMEASE PROTEIN DRRC-RELATED"/>
    <property type="match status" value="1"/>
</dbReference>
<name>A0A0G3HEI7_9CORY</name>
<feature type="domain" description="ABC-2 type transporter transmembrane" evidence="6">
    <location>
        <begin position="26"/>
        <end position="362"/>
    </location>
</feature>
<feature type="transmembrane region" description="Helical" evidence="5">
    <location>
        <begin position="218"/>
        <end position="243"/>
    </location>
</feature>
<evidence type="ECO:0000259" key="6">
    <source>
        <dbReference type="Pfam" id="PF12698"/>
    </source>
</evidence>
<feature type="transmembrane region" description="Helical" evidence="5">
    <location>
        <begin position="21"/>
        <end position="51"/>
    </location>
</feature>
<evidence type="ECO:0000313" key="8">
    <source>
        <dbReference type="Proteomes" id="UP000035548"/>
    </source>
</evidence>
<reference evidence="8" key="2">
    <citation type="submission" date="2015-05" db="EMBL/GenBank/DDBJ databases">
        <title>Complete genome sequence of Corynebacterium uterequi DSM 45634, isolated from the uterus of a maiden mare.</title>
        <authorList>
            <person name="Ruckert C."/>
            <person name="Albersmeier A."/>
            <person name="Winkler A."/>
            <person name="Tauch A."/>
        </authorList>
    </citation>
    <scope>NUCLEOTIDE SEQUENCE [LARGE SCALE GENOMIC DNA]</scope>
    <source>
        <strain evidence="8">DSM 45634</strain>
    </source>
</reference>
<feature type="transmembrane region" description="Helical" evidence="5">
    <location>
        <begin position="170"/>
        <end position="195"/>
    </location>
</feature>
<gene>
    <name evidence="7" type="ORF">CUTER_05595</name>
</gene>
<evidence type="ECO:0000256" key="3">
    <source>
        <dbReference type="ARBA" id="ARBA00022989"/>
    </source>
</evidence>
<keyword evidence="4 5" id="KW-0472">Membrane</keyword>
<dbReference type="STRING" id="1072256.CUTER_05595"/>
<dbReference type="EMBL" id="CP011546">
    <property type="protein sequence ID" value="AKK11115.1"/>
    <property type="molecule type" value="Genomic_DNA"/>
</dbReference>
<dbReference type="Pfam" id="PF12698">
    <property type="entry name" value="ABC2_membrane_3"/>
    <property type="match status" value="1"/>
</dbReference>
<organism evidence="7 8">
    <name type="scientific">Corynebacterium uterequi</name>
    <dbReference type="NCBI Taxonomy" id="1072256"/>
    <lineage>
        <taxon>Bacteria</taxon>
        <taxon>Bacillati</taxon>
        <taxon>Actinomycetota</taxon>
        <taxon>Actinomycetes</taxon>
        <taxon>Mycobacteriales</taxon>
        <taxon>Corynebacteriaceae</taxon>
        <taxon>Corynebacterium</taxon>
    </lineage>
</organism>
<feature type="transmembrane region" description="Helical" evidence="5">
    <location>
        <begin position="347"/>
        <end position="366"/>
    </location>
</feature>
<keyword evidence="8" id="KW-1185">Reference proteome</keyword>
<protein>
    <submittedName>
        <fullName evidence="7">ABC-2 family transporter protein</fullName>
    </submittedName>
</protein>
<evidence type="ECO:0000256" key="2">
    <source>
        <dbReference type="ARBA" id="ARBA00022692"/>
    </source>
</evidence>
<dbReference type="PANTHER" id="PTHR43027">
    <property type="entry name" value="DOXORUBICIN RESISTANCE ABC TRANSPORTER PERMEASE PROTEIN DRRC-RELATED"/>
    <property type="match status" value="1"/>
</dbReference>
<feature type="transmembrane region" description="Helical" evidence="5">
    <location>
        <begin position="284"/>
        <end position="308"/>
    </location>
</feature>
<dbReference type="GO" id="GO:0016020">
    <property type="term" value="C:membrane"/>
    <property type="evidence" value="ECO:0007669"/>
    <property type="project" value="UniProtKB-SubCell"/>
</dbReference>
<accession>A0A0G3HEI7</accession>
<evidence type="ECO:0000256" key="5">
    <source>
        <dbReference type="SAM" id="Phobius"/>
    </source>
</evidence>
<dbReference type="PATRIC" id="fig|1072256.5.peg.1108"/>